<feature type="compositionally biased region" description="Basic and acidic residues" evidence="5">
    <location>
        <begin position="498"/>
        <end position="507"/>
    </location>
</feature>
<accession>A0A811PM04</accession>
<dbReference type="InterPro" id="IPR050481">
    <property type="entry name" value="UDP-glycosyltransf_plant"/>
</dbReference>
<protein>
    <recommendedName>
        <fullName evidence="8">Glycosyltransferase</fullName>
    </recommendedName>
</protein>
<evidence type="ECO:0000313" key="7">
    <source>
        <dbReference type="Proteomes" id="UP000604825"/>
    </source>
</evidence>
<evidence type="ECO:0000313" key="6">
    <source>
        <dbReference type="EMBL" id="CAD6246536.1"/>
    </source>
</evidence>
<keyword evidence="7" id="KW-1185">Reference proteome</keyword>
<feature type="coiled-coil region" evidence="4">
    <location>
        <begin position="531"/>
        <end position="558"/>
    </location>
</feature>
<gene>
    <name evidence="6" type="ORF">NCGR_LOCUS30785</name>
</gene>
<dbReference type="GO" id="GO:0035251">
    <property type="term" value="F:UDP-glucosyltransferase activity"/>
    <property type="evidence" value="ECO:0007669"/>
    <property type="project" value="InterPro"/>
</dbReference>
<comment type="similarity">
    <text evidence="1">Belongs to the UDP-glycosyltransferase family.</text>
</comment>
<keyword evidence="2" id="KW-0328">Glycosyltransferase</keyword>
<name>A0A811PM04_9POAL</name>
<dbReference type="Gene3D" id="3.40.50.2000">
    <property type="entry name" value="Glycogen Phosphorylase B"/>
    <property type="match status" value="2"/>
</dbReference>
<feature type="region of interest" description="Disordered" evidence="5">
    <location>
        <begin position="477"/>
        <end position="508"/>
    </location>
</feature>
<evidence type="ECO:0000256" key="4">
    <source>
        <dbReference type="SAM" id="Coils"/>
    </source>
</evidence>
<comment type="caution">
    <text evidence="6">The sequence shown here is derived from an EMBL/GenBank/DDBJ whole genome shotgun (WGS) entry which is preliminary data.</text>
</comment>
<dbReference type="SUPFAM" id="SSF53756">
    <property type="entry name" value="UDP-Glycosyltransferase/glycogen phosphorylase"/>
    <property type="match status" value="1"/>
</dbReference>
<reference evidence="6" key="1">
    <citation type="submission" date="2020-10" db="EMBL/GenBank/DDBJ databases">
        <authorList>
            <person name="Han B."/>
            <person name="Lu T."/>
            <person name="Zhao Q."/>
            <person name="Huang X."/>
            <person name="Zhao Y."/>
        </authorList>
    </citation>
    <scope>NUCLEOTIDE SEQUENCE</scope>
</reference>
<dbReference type="Proteomes" id="UP000604825">
    <property type="component" value="Unassembled WGS sequence"/>
</dbReference>
<dbReference type="InterPro" id="IPR002213">
    <property type="entry name" value="UDP_glucos_trans"/>
</dbReference>
<keyword evidence="3" id="KW-0808">Transferase</keyword>
<dbReference type="OrthoDB" id="5835829at2759"/>
<organism evidence="6 7">
    <name type="scientific">Miscanthus lutarioriparius</name>
    <dbReference type="NCBI Taxonomy" id="422564"/>
    <lineage>
        <taxon>Eukaryota</taxon>
        <taxon>Viridiplantae</taxon>
        <taxon>Streptophyta</taxon>
        <taxon>Embryophyta</taxon>
        <taxon>Tracheophyta</taxon>
        <taxon>Spermatophyta</taxon>
        <taxon>Magnoliopsida</taxon>
        <taxon>Liliopsida</taxon>
        <taxon>Poales</taxon>
        <taxon>Poaceae</taxon>
        <taxon>PACMAD clade</taxon>
        <taxon>Panicoideae</taxon>
        <taxon>Andropogonodae</taxon>
        <taxon>Andropogoneae</taxon>
        <taxon>Saccharinae</taxon>
        <taxon>Miscanthus</taxon>
    </lineage>
</organism>
<evidence type="ECO:0000256" key="2">
    <source>
        <dbReference type="ARBA" id="ARBA00022676"/>
    </source>
</evidence>
<dbReference type="AlphaFoldDB" id="A0A811PM04"/>
<evidence type="ECO:0000256" key="1">
    <source>
        <dbReference type="ARBA" id="ARBA00009995"/>
    </source>
</evidence>
<dbReference type="PANTHER" id="PTHR48048">
    <property type="entry name" value="GLYCOSYLTRANSFERASE"/>
    <property type="match status" value="1"/>
</dbReference>
<sequence>MDRSMDASHPGIGDVDIPGVRRIRQSSLPQALHDLNDLFTKQFIDNGRALSQADGILVNTFDALEPVALAALRDGKVVPGFPPVYAIGLLKSSPSSSCTDGAGSEKQAAAASSSPSPIFAWLGEQPAKSVVYVAFGSRTAVSHEQLHEMAAGLEASRCRFLWVLKTTVVDREDTAEVRDVLGDQFLERVTDRGLVTKGSVEQEAVLRHAAVGVFLSHSGWNSVTEAAACGVPLLAWPRFGDQRLNAIALESGGAGVWMERWSWDGEDGVVSGREIGEKVKAAMADAAVRARAARASQEAAKAVAEGGTSYRSMQLFIGKLKAWIVPMSGGGFWTNMVMRVDDGAGLEEFSFPMTQDTQEIDEMPTEVQAVDVQPREGAPRPCSTRPYLKRTKNFDPKEDEVVVSAWLNVSKDPVHGANQSRASFWSRIRDYYEKNKKTKAYRTESSIMHRWMTILVQVNKFCGCYEAIEHRNQSGATIQDKIPPPESEARKRPMGQKKAKEALRRGGGEACVDPLDKMWAKNKAFDMEKEKKKEERYMASLELEKKRLALEEKKVNLQYPL</sequence>
<dbReference type="EMBL" id="CAJGYO010000007">
    <property type="protein sequence ID" value="CAD6246536.1"/>
    <property type="molecule type" value="Genomic_DNA"/>
</dbReference>
<proteinExistence type="inferred from homology"/>
<evidence type="ECO:0008006" key="8">
    <source>
        <dbReference type="Google" id="ProtNLM"/>
    </source>
</evidence>
<evidence type="ECO:0000256" key="5">
    <source>
        <dbReference type="SAM" id="MobiDB-lite"/>
    </source>
</evidence>
<dbReference type="FunFam" id="3.40.50.2000:FF:000124">
    <property type="entry name" value="Glycosyltransferase"/>
    <property type="match status" value="1"/>
</dbReference>
<dbReference type="PANTHER" id="PTHR48048:SF76">
    <property type="entry name" value="UDP-GLYCOSYLTRANSFERASE 708D1-LIKE"/>
    <property type="match status" value="1"/>
</dbReference>
<keyword evidence="4" id="KW-0175">Coiled coil</keyword>
<evidence type="ECO:0000256" key="3">
    <source>
        <dbReference type="ARBA" id="ARBA00022679"/>
    </source>
</evidence>
<dbReference type="CDD" id="cd03784">
    <property type="entry name" value="GT1_Gtf-like"/>
    <property type="match status" value="1"/>
</dbReference>
<dbReference type="Pfam" id="PF00201">
    <property type="entry name" value="UDPGT"/>
    <property type="match status" value="1"/>
</dbReference>